<keyword evidence="3" id="KW-0488">Methylation</keyword>
<name>A0A2M7R5D2_9BACT</name>
<dbReference type="GO" id="GO:0005886">
    <property type="term" value="C:plasma membrane"/>
    <property type="evidence" value="ECO:0007669"/>
    <property type="project" value="UniProtKB-SubCell"/>
</dbReference>
<evidence type="ECO:0000256" key="2">
    <source>
        <dbReference type="ARBA" id="ARBA00022475"/>
    </source>
</evidence>
<dbReference type="GO" id="GO:0015627">
    <property type="term" value="C:type II protein secretion system complex"/>
    <property type="evidence" value="ECO:0007669"/>
    <property type="project" value="InterPro"/>
</dbReference>
<evidence type="ECO:0000256" key="4">
    <source>
        <dbReference type="ARBA" id="ARBA00022519"/>
    </source>
</evidence>
<evidence type="ECO:0000256" key="6">
    <source>
        <dbReference type="ARBA" id="ARBA00022989"/>
    </source>
</evidence>
<dbReference type="InterPro" id="IPR045584">
    <property type="entry name" value="Pilin-like"/>
</dbReference>
<evidence type="ECO:0000256" key="7">
    <source>
        <dbReference type="ARBA" id="ARBA00023136"/>
    </source>
</evidence>
<dbReference type="AlphaFoldDB" id="A0A2M7R5D2"/>
<evidence type="ECO:0000256" key="5">
    <source>
        <dbReference type="ARBA" id="ARBA00022692"/>
    </source>
</evidence>
<dbReference type="Gene3D" id="3.30.700.10">
    <property type="entry name" value="Glycoprotein, Type 4 Pilin"/>
    <property type="match status" value="1"/>
</dbReference>
<evidence type="ECO:0000256" key="8">
    <source>
        <dbReference type="SAM" id="Phobius"/>
    </source>
</evidence>
<dbReference type="EMBL" id="PFLW01000086">
    <property type="protein sequence ID" value="PIY88516.1"/>
    <property type="molecule type" value="Genomic_DNA"/>
</dbReference>
<proteinExistence type="predicted"/>
<dbReference type="GO" id="GO:0015628">
    <property type="term" value="P:protein secretion by the type II secretion system"/>
    <property type="evidence" value="ECO:0007669"/>
    <property type="project" value="InterPro"/>
</dbReference>
<evidence type="ECO:0000313" key="11">
    <source>
        <dbReference type="Proteomes" id="UP000230767"/>
    </source>
</evidence>
<keyword evidence="2" id="KW-1003">Cell membrane</keyword>
<evidence type="ECO:0000256" key="3">
    <source>
        <dbReference type="ARBA" id="ARBA00022481"/>
    </source>
</evidence>
<feature type="domain" description="General secretion pathway GspH" evidence="9">
    <location>
        <begin position="39"/>
        <end position="142"/>
    </location>
</feature>
<keyword evidence="6 8" id="KW-1133">Transmembrane helix</keyword>
<reference evidence="11" key="1">
    <citation type="submission" date="2017-09" db="EMBL/GenBank/DDBJ databases">
        <title>Depth-based differentiation of microbial function through sediment-hosted aquifers and enrichment of novel symbionts in the deep terrestrial subsurface.</title>
        <authorList>
            <person name="Probst A.J."/>
            <person name="Ladd B."/>
            <person name="Jarett J.K."/>
            <person name="Geller-Mcgrath D.E."/>
            <person name="Sieber C.M.K."/>
            <person name="Emerson J.B."/>
            <person name="Anantharaman K."/>
            <person name="Thomas B.C."/>
            <person name="Malmstrom R."/>
            <person name="Stieglmeier M."/>
            <person name="Klingl A."/>
            <person name="Woyke T."/>
            <person name="Ryan C.M."/>
            <person name="Banfield J.F."/>
        </authorList>
    </citation>
    <scope>NUCLEOTIDE SEQUENCE [LARGE SCALE GENOMIC DNA]</scope>
</reference>
<sequence length="148" mass="16435">MRGFTLAEFLIIVGIMAILVGIGFPVFKNFQPGLRLSGEVRELASDFRLAEQLAVTEQINYGIIFSTDTFPHQYQLVKYVQGQDVAEFLSKKELPEGVSFSQINFTSNQVIFNPYGAVKERGSIVLINSKNQTTTLEVGPAGFVKIIK</sequence>
<evidence type="ECO:0000259" key="9">
    <source>
        <dbReference type="Pfam" id="PF12019"/>
    </source>
</evidence>
<dbReference type="Pfam" id="PF12019">
    <property type="entry name" value="GspH"/>
    <property type="match status" value="1"/>
</dbReference>
<keyword evidence="4" id="KW-0997">Cell inner membrane</keyword>
<dbReference type="Proteomes" id="UP000230767">
    <property type="component" value="Unassembled WGS sequence"/>
</dbReference>
<evidence type="ECO:0000313" key="10">
    <source>
        <dbReference type="EMBL" id="PIY88516.1"/>
    </source>
</evidence>
<keyword evidence="7 8" id="KW-0472">Membrane</keyword>
<keyword evidence="5 8" id="KW-0812">Transmembrane</keyword>
<evidence type="ECO:0000256" key="1">
    <source>
        <dbReference type="ARBA" id="ARBA00004377"/>
    </source>
</evidence>
<dbReference type="SUPFAM" id="SSF54523">
    <property type="entry name" value="Pili subunits"/>
    <property type="match status" value="1"/>
</dbReference>
<comment type="caution">
    <text evidence="10">The sequence shown here is derived from an EMBL/GenBank/DDBJ whole genome shotgun (WGS) entry which is preliminary data.</text>
</comment>
<comment type="subcellular location">
    <subcellularLocation>
        <location evidence="1">Cell inner membrane</location>
        <topology evidence="1">Single-pass membrane protein</topology>
    </subcellularLocation>
</comment>
<organism evidence="10 11">
    <name type="scientific">Candidatus Nealsonbacteria bacterium CG_4_10_14_0_8_um_filter_37_14</name>
    <dbReference type="NCBI Taxonomy" id="1974684"/>
    <lineage>
        <taxon>Bacteria</taxon>
        <taxon>Candidatus Nealsoniibacteriota</taxon>
    </lineage>
</organism>
<accession>A0A2M7R5D2</accession>
<dbReference type="InterPro" id="IPR022346">
    <property type="entry name" value="T2SS_GspH"/>
</dbReference>
<feature type="transmembrane region" description="Helical" evidence="8">
    <location>
        <begin position="6"/>
        <end position="27"/>
    </location>
</feature>
<protein>
    <recommendedName>
        <fullName evidence="9">General secretion pathway GspH domain-containing protein</fullName>
    </recommendedName>
</protein>
<gene>
    <name evidence="10" type="ORF">COY73_03535</name>
</gene>